<dbReference type="EMBL" id="JABSTQ010008676">
    <property type="protein sequence ID" value="KAG0434206.1"/>
    <property type="molecule type" value="Genomic_DNA"/>
</dbReference>
<name>A0AC60QIU3_IXOPE</name>
<keyword evidence="2" id="KW-1185">Reference proteome</keyword>
<sequence length="564" mass="60118">MPSTTCSAVGCSNNPVRNPELRFHQFPRDEKRRKVWVDAVRRTDFGRPWTPSSNAKLCSEHFAPDSYARDLRLLSAAGFSTKHASLRKDAVPSLFAYRPPAAPARAAYNKRRRIETVNEALAAGPSAAACAPPPDACSTPEAADDGDAFAAGRSAPPGDASIAEAAEGGVTELNSAMDVDEGIAAGPSAAACTSPGSTSTPEAAEAGVVELGSTTDVAGSDTVEASVATSVDATCSDMANIVCDKLGKGPPPVPGNQSPPSLEEEGSDSESDSEDDISEDDRQDPTYSPDEGDTDSSGEDSADESEELNITGEAADPVAEPKFVVTLSRLLQLLAVCFQCLSPTTAKISRQGPLLRAVVTCAQGHKFIWESQPRLRSRPLLTLLLCGAITFSGASPTCVLRLLSLIGIAAVRKSQYFKIQSTFLFPAALKVWKAEQAQLVQGLQGKTLCLAGDGRADSPGYSAKYGTYSLMEMNVKRIIHFELVQSTEVKSSSHMEQEGLRRSLDNMLNQGLIVGTLVTDRHIGVKAMMKNDYPDTKHRFDAWHLAKGKAILELIFETKARQIS</sequence>
<dbReference type="Proteomes" id="UP000805193">
    <property type="component" value="Unassembled WGS sequence"/>
</dbReference>
<protein>
    <submittedName>
        <fullName evidence="1">Uncharacterized protein</fullName>
    </submittedName>
</protein>
<comment type="caution">
    <text evidence="1">The sequence shown here is derived from an EMBL/GenBank/DDBJ whole genome shotgun (WGS) entry which is preliminary data.</text>
</comment>
<proteinExistence type="predicted"/>
<evidence type="ECO:0000313" key="1">
    <source>
        <dbReference type="EMBL" id="KAG0434206.1"/>
    </source>
</evidence>
<reference evidence="1 2" key="1">
    <citation type="journal article" date="2020" name="Cell">
        <title>Large-Scale Comparative Analyses of Tick Genomes Elucidate Their Genetic Diversity and Vector Capacities.</title>
        <authorList>
            <consortium name="Tick Genome and Microbiome Consortium (TIGMIC)"/>
            <person name="Jia N."/>
            <person name="Wang J."/>
            <person name="Shi W."/>
            <person name="Du L."/>
            <person name="Sun Y."/>
            <person name="Zhan W."/>
            <person name="Jiang J.F."/>
            <person name="Wang Q."/>
            <person name="Zhang B."/>
            <person name="Ji P."/>
            <person name="Bell-Sakyi L."/>
            <person name="Cui X.M."/>
            <person name="Yuan T.T."/>
            <person name="Jiang B.G."/>
            <person name="Yang W.F."/>
            <person name="Lam T.T."/>
            <person name="Chang Q.C."/>
            <person name="Ding S.J."/>
            <person name="Wang X.J."/>
            <person name="Zhu J.G."/>
            <person name="Ruan X.D."/>
            <person name="Zhao L."/>
            <person name="Wei J.T."/>
            <person name="Ye R.Z."/>
            <person name="Que T.C."/>
            <person name="Du C.H."/>
            <person name="Zhou Y.H."/>
            <person name="Cheng J.X."/>
            <person name="Dai P.F."/>
            <person name="Guo W.B."/>
            <person name="Han X.H."/>
            <person name="Huang E.J."/>
            <person name="Li L.F."/>
            <person name="Wei W."/>
            <person name="Gao Y.C."/>
            <person name="Liu J.Z."/>
            <person name="Shao H.Z."/>
            <person name="Wang X."/>
            <person name="Wang C.C."/>
            <person name="Yang T.C."/>
            <person name="Huo Q.B."/>
            <person name="Li W."/>
            <person name="Chen H.Y."/>
            <person name="Chen S.E."/>
            <person name="Zhou L.G."/>
            <person name="Ni X.B."/>
            <person name="Tian J.H."/>
            <person name="Sheng Y."/>
            <person name="Liu T."/>
            <person name="Pan Y.S."/>
            <person name="Xia L.Y."/>
            <person name="Li J."/>
            <person name="Zhao F."/>
            <person name="Cao W.C."/>
        </authorList>
    </citation>
    <scope>NUCLEOTIDE SEQUENCE [LARGE SCALE GENOMIC DNA]</scope>
    <source>
        <strain evidence="1">Iper-2018</strain>
    </source>
</reference>
<organism evidence="1 2">
    <name type="scientific">Ixodes persulcatus</name>
    <name type="common">Taiga tick</name>
    <dbReference type="NCBI Taxonomy" id="34615"/>
    <lineage>
        <taxon>Eukaryota</taxon>
        <taxon>Metazoa</taxon>
        <taxon>Ecdysozoa</taxon>
        <taxon>Arthropoda</taxon>
        <taxon>Chelicerata</taxon>
        <taxon>Arachnida</taxon>
        <taxon>Acari</taxon>
        <taxon>Parasitiformes</taxon>
        <taxon>Ixodida</taxon>
        <taxon>Ixodoidea</taxon>
        <taxon>Ixodidae</taxon>
        <taxon>Ixodinae</taxon>
        <taxon>Ixodes</taxon>
    </lineage>
</organism>
<accession>A0AC60QIU3</accession>
<gene>
    <name evidence="1" type="ORF">HPB47_019271</name>
</gene>
<evidence type="ECO:0000313" key="2">
    <source>
        <dbReference type="Proteomes" id="UP000805193"/>
    </source>
</evidence>